<dbReference type="Pfam" id="PF01535">
    <property type="entry name" value="PPR"/>
    <property type="match status" value="1"/>
</dbReference>
<dbReference type="PANTHER" id="PTHR47934">
    <property type="entry name" value="PENTATRICOPEPTIDE REPEAT-CONTAINING PROTEIN PET309, MITOCHONDRIAL"/>
    <property type="match status" value="1"/>
</dbReference>
<name>A0A7S4M4D6_9EUKA</name>
<dbReference type="InterPro" id="IPR002885">
    <property type="entry name" value="PPR_rpt"/>
</dbReference>
<dbReference type="PANTHER" id="PTHR47934:SF6">
    <property type="entry name" value="MITOCHONDRIAL GROUP I INTRON SPLICING FACTOR CCM1-RELATED"/>
    <property type="match status" value="1"/>
</dbReference>
<accession>A0A7S4M4D6</accession>
<dbReference type="PROSITE" id="PS51375">
    <property type="entry name" value="PPR"/>
    <property type="match status" value="8"/>
</dbReference>
<dbReference type="GO" id="GO:0003729">
    <property type="term" value="F:mRNA binding"/>
    <property type="evidence" value="ECO:0007669"/>
    <property type="project" value="TreeGrafter"/>
</dbReference>
<dbReference type="Gene3D" id="1.25.40.10">
    <property type="entry name" value="Tetratricopeptide repeat domain"/>
    <property type="match status" value="3"/>
</dbReference>
<evidence type="ECO:0000256" key="1">
    <source>
        <dbReference type="PROSITE-ProRule" id="PRU00708"/>
    </source>
</evidence>
<dbReference type="GO" id="GO:0005739">
    <property type="term" value="C:mitochondrion"/>
    <property type="evidence" value="ECO:0007669"/>
    <property type="project" value="TreeGrafter"/>
</dbReference>
<feature type="repeat" description="PPR" evidence="1">
    <location>
        <begin position="305"/>
        <end position="339"/>
    </location>
</feature>
<feature type="repeat" description="PPR" evidence="1">
    <location>
        <begin position="340"/>
        <end position="374"/>
    </location>
</feature>
<dbReference type="AlphaFoldDB" id="A0A7S4M4D6"/>
<reference evidence="2" key="1">
    <citation type="submission" date="2021-01" db="EMBL/GenBank/DDBJ databases">
        <authorList>
            <person name="Corre E."/>
            <person name="Pelletier E."/>
            <person name="Niang G."/>
            <person name="Scheremetjew M."/>
            <person name="Finn R."/>
            <person name="Kale V."/>
            <person name="Holt S."/>
            <person name="Cochrane G."/>
            <person name="Meng A."/>
            <person name="Brown T."/>
            <person name="Cohen L."/>
        </authorList>
    </citation>
    <scope>NUCLEOTIDE SEQUENCE</scope>
    <source>
        <strain evidence="2">DIVA3 518/3/11/1/6</strain>
    </source>
</reference>
<dbReference type="SUPFAM" id="SSF81901">
    <property type="entry name" value="HCP-like"/>
    <property type="match status" value="1"/>
</dbReference>
<dbReference type="EMBL" id="HBKP01001112">
    <property type="protein sequence ID" value="CAE2200041.1"/>
    <property type="molecule type" value="Transcribed_RNA"/>
</dbReference>
<feature type="repeat" description="PPR" evidence="1">
    <location>
        <begin position="133"/>
        <end position="163"/>
    </location>
</feature>
<evidence type="ECO:0008006" key="3">
    <source>
        <dbReference type="Google" id="ProtNLM"/>
    </source>
</evidence>
<feature type="repeat" description="PPR" evidence="1">
    <location>
        <begin position="165"/>
        <end position="199"/>
    </location>
</feature>
<gene>
    <name evidence="2" type="ORF">VSP0166_LOCUS785</name>
</gene>
<protein>
    <recommendedName>
        <fullName evidence="3">Pentacotripeptide-repeat region of PRORP domain-containing protein</fullName>
    </recommendedName>
</protein>
<dbReference type="InterPro" id="IPR051114">
    <property type="entry name" value="Mito_RNA_Proc_CCM1"/>
</dbReference>
<evidence type="ECO:0000313" key="2">
    <source>
        <dbReference type="EMBL" id="CAE2200041.1"/>
    </source>
</evidence>
<proteinExistence type="predicted"/>
<sequence>MIKRSLLKKAEIAEKIFASIPQDRIKPTCKTWTLLIQANVNDRNITRALQLTDLMKENNIPPNAYTYNCLLLGYIKQRKFHMIQVIKEKMKEEKIPFGVISYSILIKGYMDCRMIAKAEETLQELHQNGMQANRVTYTSMISGYIKGGRLDKALKLFDQMGELKDTFVYNALIDGLMKKKEFDKASQLIDQMKLRGLSPDIDTMTSVISGYVKHGRVKDAAELLEKTKSTMKPATWMYTSIIGGFANQGHFEKAKEYVNELIEVCGASVAAPGFNAILAACIRNNRFHLATDLLEDMELQNVPHDEITYNTLIFGFVKTKQPELALECLESLRASPFRISLQAFTPIMDYYLKQNRLSAAMKLLQEVIGEGLVPDQYIFVRLTQACWREGNVNILDQLLYNMEKFSVPYNHSICEAIMRTCARGKVDSNTVLSYFRSFPSNLKFTSDFVLFVTEILTKHSDTASLTNFVRLLKDSPQCPKDVRVAVEEHTKAQCGDKES</sequence>
<feature type="repeat" description="PPR" evidence="1">
    <location>
        <begin position="28"/>
        <end position="62"/>
    </location>
</feature>
<dbReference type="Pfam" id="PF12854">
    <property type="entry name" value="PPR_1"/>
    <property type="match status" value="1"/>
</dbReference>
<organism evidence="2">
    <name type="scientific">Vannella robusta</name>
    <dbReference type="NCBI Taxonomy" id="1487602"/>
    <lineage>
        <taxon>Eukaryota</taxon>
        <taxon>Amoebozoa</taxon>
        <taxon>Discosea</taxon>
        <taxon>Flabellinia</taxon>
        <taxon>Vannellidae</taxon>
        <taxon>Vannella</taxon>
    </lineage>
</organism>
<feature type="repeat" description="PPR" evidence="1">
    <location>
        <begin position="200"/>
        <end position="230"/>
    </location>
</feature>
<dbReference type="NCBIfam" id="TIGR00756">
    <property type="entry name" value="PPR"/>
    <property type="match status" value="6"/>
</dbReference>
<dbReference type="GO" id="GO:0007005">
    <property type="term" value="P:mitochondrion organization"/>
    <property type="evidence" value="ECO:0007669"/>
    <property type="project" value="TreeGrafter"/>
</dbReference>
<dbReference type="Pfam" id="PF13041">
    <property type="entry name" value="PPR_2"/>
    <property type="match status" value="3"/>
</dbReference>
<feature type="repeat" description="PPR" evidence="1">
    <location>
        <begin position="63"/>
        <end position="97"/>
    </location>
</feature>
<feature type="repeat" description="PPR" evidence="1">
    <location>
        <begin position="98"/>
        <end position="132"/>
    </location>
</feature>
<dbReference type="GO" id="GO:0006396">
    <property type="term" value="P:RNA processing"/>
    <property type="evidence" value="ECO:0007669"/>
    <property type="project" value="TreeGrafter"/>
</dbReference>
<dbReference type="InterPro" id="IPR011990">
    <property type="entry name" value="TPR-like_helical_dom_sf"/>
</dbReference>